<gene>
    <name evidence="4" type="primary">dprA</name>
    <name evidence="4" type="ORF">D1970_03875</name>
</gene>
<comment type="caution">
    <text evidence="4">The sequence shown here is derived from an EMBL/GenBank/DDBJ whole genome shotgun (WGS) entry which is preliminary data.</text>
</comment>
<protein>
    <submittedName>
        <fullName evidence="4">DNA-protecting protein DprA</fullName>
    </submittedName>
</protein>
<evidence type="ECO:0000259" key="3">
    <source>
        <dbReference type="Pfam" id="PF02481"/>
    </source>
</evidence>
<dbReference type="AlphaFoldDB" id="A0A398BHQ0"/>
<dbReference type="SUPFAM" id="SSF102405">
    <property type="entry name" value="MCP/YpsA-like"/>
    <property type="match status" value="1"/>
</dbReference>
<feature type="domain" description="Smf/DprA SLOG" evidence="3">
    <location>
        <begin position="46"/>
        <end position="255"/>
    </location>
</feature>
<evidence type="ECO:0000313" key="4">
    <source>
        <dbReference type="EMBL" id="RID88148.1"/>
    </source>
</evidence>
<reference evidence="4 5" key="1">
    <citation type="submission" date="2018-08" db="EMBL/GenBank/DDBJ databases">
        <title>Bacillus jemisoniae sp. nov., Bacillus chryseoplanitiae sp. nov., Bacillus resnikiae sp. nov., and Bacillus frankliniae sp. nov., isolated from Viking spacecraft and associated surfaces.</title>
        <authorList>
            <person name="Seuylemezian A."/>
            <person name="Vaishampayan P."/>
        </authorList>
    </citation>
    <scope>NUCLEOTIDE SEQUENCE [LARGE SCALE GENOMIC DNA]</scope>
    <source>
        <strain evidence="4 5">JJ-247</strain>
    </source>
</reference>
<evidence type="ECO:0000256" key="1">
    <source>
        <dbReference type="ARBA" id="ARBA00006525"/>
    </source>
</evidence>
<dbReference type="PANTHER" id="PTHR43022:SF1">
    <property type="entry name" value="PROTEIN SMF"/>
    <property type="match status" value="1"/>
</dbReference>
<dbReference type="OrthoDB" id="9785707at2"/>
<feature type="region of interest" description="Disordered" evidence="2">
    <location>
        <begin position="1"/>
        <end position="23"/>
    </location>
</feature>
<dbReference type="InterPro" id="IPR057666">
    <property type="entry name" value="DrpA_SLOG"/>
</dbReference>
<keyword evidence="5" id="KW-1185">Reference proteome</keyword>
<proteinExistence type="inferred from homology"/>
<dbReference type="InterPro" id="IPR003488">
    <property type="entry name" value="DprA"/>
</dbReference>
<comment type="similarity">
    <text evidence="1">Belongs to the DprA/Smf family.</text>
</comment>
<organism evidence="4 5">
    <name type="scientific">Mesobacillus zeae</name>
    <dbReference type="NCBI Taxonomy" id="1917180"/>
    <lineage>
        <taxon>Bacteria</taxon>
        <taxon>Bacillati</taxon>
        <taxon>Bacillota</taxon>
        <taxon>Bacilli</taxon>
        <taxon>Bacillales</taxon>
        <taxon>Bacillaceae</taxon>
        <taxon>Mesobacillus</taxon>
    </lineage>
</organism>
<dbReference type="Pfam" id="PF02481">
    <property type="entry name" value="DNA_processg_A"/>
    <property type="match status" value="1"/>
</dbReference>
<accession>A0A398BHQ0</accession>
<dbReference type="NCBIfam" id="TIGR00732">
    <property type="entry name" value="dprA"/>
    <property type="match status" value="1"/>
</dbReference>
<dbReference type="Gene3D" id="3.40.50.450">
    <property type="match status" value="1"/>
</dbReference>
<dbReference type="PANTHER" id="PTHR43022">
    <property type="entry name" value="PROTEIN SMF"/>
    <property type="match status" value="1"/>
</dbReference>
<name>A0A398BHQ0_9BACI</name>
<dbReference type="GO" id="GO:0009294">
    <property type="term" value="P:DNA-mediated transformation"/>
    <property type="evidence" value="ECO:0007669"/>
    <property type="project" value="InterPro"/>
</dbReference>
<dbReference type="Proteomes" id="UP000265816">
    <property type="component" value="Unassembled WGS sequence"/>
</dbReference>
<evidence type="ECO:0000313" key="5">
    <source>
        <dbReference type="Proteomes" id="UP000265816"/>
    </source>
</evidence>
<dbReference type="EMBL" id="QWVT01000008">
    <property type="protein sequence ID" value="RID88148.1"/>
    <property type="molecule type" value="Genomic_DNA"/>
</dbReference>
<sequence length="257" mass="28188">MKEETGHNSTPGHRSLKPADTVTSNTLSNIPLNELLSQYREKRISVITIFDKQYPKQLKTIYQPPWVLFAKGDTSLMDSPFLFGVVGSRNASPYGKKAINHLLPSLITEGAVIVSGLARGIDTCAHTSAISHGGKTIGVIAGGFSHIYPKENISLAEFMMDRHLLLSEYPPDAKPEKWHFPQRNRIISGLSKGVIVVEAGKKSGSLITADFALEQGREVFAVPGSFEHPGCDGTHWLIKQGAKLVIEANDILEELRY</sequence>
<evidence type="ECO:0000256" key="2">
    <source>
        <dbReference type="SAM" id="MobiDB-lite"/>
    </source>
</evidence>